<accession>X1J9P7</accession>
<name>X1J9P7_9ZZZZ</name>
<sequence length="145" mass="16882">MTKVKYPPEVQKKLKRILKPVLSVLGLWQYKPCALCGTETSWTVNGRPVCPKCSVKYSFIKADRIPDVCEVCGAQGEWSCGKDNQHSLCCRHRDDWHCWNEARNFLLKDYANLPEDEKDVVWERCFNTFIQEAKQRSEAGTLERR</sequence>
<proteinExistence type="predicted"/>
<gene>
    <name evidence="1" type="ORF">S06H3_03060</name>
</gene>
<protein>
    <submittedName>
        <fullName evidence="1">Uncharacterized protein</fullName>
    </submittedName>
</protein>
<evidence type="ECO:0000313" key="1">
    <source>
        <dbReference type="EMBL" id="GAH90697.1"/>
    </source>
</evidence>
<dbReference type="EMBL" id="BARV01000958">
    <property type="protein sequence ID" value="GAH90697.1"/>
    <property type="molecule type" value="Genomic_DNA"/>
</dbReference>
<organism evidence="1">
    <name type="scientific">marine sediment metagenome</name>
    <dbReference type="NCBI Taxonomy" id="412755"/>
    <lineage>
        <taxon>unclassified sequences</taxon>
        <taxon>metagenomes</taxon>
        <taxon>ecological metagenomes</taxon>
    </lineage>
</organism>
<reference evidence="1" key="1">
    <citation type="journal article" date="2014" name="Front. Microbiol.">
        <title>High frequency of phylogenetically diverse reductive dehalogenase-homologous genes in deep subseafloor sedimentary metagenomes.</title>
        <authorList>
            <person name="Kawai M."/>
            <person name="Futagami T."/>
            <person name="Toyoda A."/>
            <person name="Takaki Y."/>
            <person name="Nishi S."/>
            <person name="Hori S."/>
            <person name="Arai W."/>
            <person name="Tsubouchi T."/>
            <person name="Morono Y."/>
            <person name="Uchiyama I."/>
            <person name="Ito T."/>
            <person name="Fujiyama A."/>
            <person name="Inagaki F."/>
            <person name="Takami H."/>
        </authorList>
    </citation>
    <scope>NUCLEOTIDE SEQUENCE</scope>
    <source>
        <strain evidence="1">Expedition CK06-06</strain>
    </source>
</reference>
<comment type="caution">
    <text evidence="1">The sequence shown here is derived from an EMBL/GenBank/DDBJ whole genome shotgun (WGS) entry which is preliminary data.</text>
</comment>
<dbReference type="AlphaFoldDB" id="X1J9P7"/>